<dbReference type="AlphaFoldDB" id="A0A6J6RYE9"/>
<sequence length="54" mass="5825">MNDSISSASEEVVSVESIKLRIAEISSKPLSQHSEEFEAVHAELQRALSGIDGL</sequence>
<organism evidence="2">
    <name type="scientific">freshwater metagenome</name>
    <dbReference type="NCBI Taxonomy" id="449393"/>
    <lineage>
        <taxon>unclassified sequences</taxon>
        <taxon>metagenomes</taxon>
        <taxon>ecological metagenomes</taxon>
    </lineage>
</organism>
<dbReference type="EMBL" id="CAEZSC010000054">
    <property type="protein sequence ID" value="CAB4538120.1"/>
    <property type="molecule type" value="Genomic_DNA"/>
</dbReference>
<evidence type="ECO:0000313" key="1">
    <source>
        <dbReference type="EMBL" id="CAB4538120.1"/>
    </source>
</evidence>
<name>A0A6J6RYE9_9ZZZZ</name>
<reference evidence="2" key="1">
    <citation type="submission" date="2020-05" db="EMBL/GenBank/DDBJ databases">
        <authorList>
            <person name="Chiriac C."/>
            <person name="Salcher M."/>
            <person name="Ghai R."/>
            <person name="Kavagutti S V."/>
        </authorList>
    </citation>
    <scope>NUCLEOTIDE SEQUENCE</scope>
</reference>
<gene>
    <name evidence="1" type="ORF">UFOPK1380_00884</name>
    <name evidence="2" type="ORF">UFOPK2689_00983</name>
</gene>
<proteinExistence type="predicted"/>
<dbReference type="EMBL" id="CAEZYL010000070">
    <property type="protein sequence ID" value="CAB4727496.1"/>
    <property type="molecule type" value="Genomic_DNA"/>
</dbReference>
<evidence type="ECO:0000313" key="2">
    <source>
        <dbReference type="EMBL" id="CAB4727496.1"/>
    </source>
</evidence>
<accession>A0A6J6RYE9</accession>
<protein>
    <submittedName>
        <fullName evidence="2">Unannotated protein</fullName>
    </submittedName>
</protein>